<dbReference type="PROSITE" id="PS50069">
    <property type="entry name" value="CULLIN_2"/>
    <property type="match status" value="1"/>
</dbReference>
<reference evidence="5" key="1">
    <citation type="submission" date="2015-04" db="EMBL/GenBank/DDBJ databases">
        <title>The genome sequence of the plant pathogenic Rhizarian Plasmodiophora brassicae reveals insights in its biotrophic life cycle and the origin of chitin synthesis.</title>
        <authorList>
            <person name="Schwelm A."/>
            <person name="Fogelqvist J."/>
            <person name="Knaust A."/>
            <person name="Julke S."/>
            <person name="Lilja T."/>
            <person name="Dhandapani V."/>
            <person name="Bonilla-Rosso G."/>
            <person name="Karlsson M."/>
            <person name="Shevchenko A."/>
            <person name="Choi S.R."/>
            <person name="Kim H.G."/>
            <person name="Park J.Y."/>
            <person name="Lim Y.P."/>
            <person name="Ludwig-Muller J."/>
            <person name="Dixelius C."/>
        </authorList>
    </citation>
    <scope>NUCLEOTIDE SEQUENCE</scope>
    <source>
        <tissue evidence="5">Potato root galls</tissue>
    </source>
</reference>
<dbReference type="SUPFAM" id="SSF75632">
    <property type="entry name" value="Cullin homology domain"/>
    <property type="match status" value="1"/>
</dbReference>
<evidence type="ECO:0000259" key="4">
    <source>
        <dbReference type="PROSITE" id="PS50069"/>
    </source>
</evidence>
<dbReference type="PANTHER" id="PTHR11932">
    <property type="entry name" value="CULLIN"/>
    <property type="match status" value="1"/>
</dbReference>
<dbReference type="InterPro" id="IPR059120">
    <property type="entry name" value="Cullin-like_AB"/>
</dbReference>
<dbReference type="InterPro" id="IPR019559">
    <property type="entry name" value="Cullin_neddylation_domain"/>
</dbReference>
<organism evidence="5">
    <name type="scientific">Spongospora subterranea</name>
    <dbReference type="NCBI Taxonomy" id="70186"/>
    <lineage>
        <taxon>Eukaryota</taxon>
        <taxon>Sar</taxon>
        <taxon>Rhizaria</taxon>
        <taxon>Endomyxa</taxon>
        <taxon>Phytomyxea</taxon>
        <taxon>Plasmodiophorida</taxon>
        <taxon>Plasmodiophoridae</taxon>
        <taxon>Spongospora</taxon>
    </lineage>
</organism>
<dbReference type="InterPro" id="IPR036390">
    <property type="entry name" value="WH_DNA-bd_sf"/>
</dbReference>
<dbReference type="Gene3D" id="1.10.10.10">
    <property type="entry name" value="Winged helix-like DNA-binding domain superfamily/Winged helix DNA-binding domain"/>
    <property type="match status" value="1"/>
</dbReference>
<name>A0A0H5R7I1_9EUKA</name>
<dbReference type="GO" id="GO:0031625">
    <property type="term" value="F:ubiquitin protein ligase binding"/>
    <property type="evidence" value="ECO:0007669"/>
    <property type="project" value="InterPro"/>
</dbReference>
<dbReference type="SMART" id="SM00884">
    <property type="entry name" value="Cullin_Nedd8"/>
    <property type="match status" value="1"/>
</dbReference>
<dbReference type="Pfam" id="PF00888">
    <property type="entry name" value="Cullin"/>
    <property type="match status" value="1"/>
</dbReference>
<dbReference type="Pfam" id="PF26557">
    <property type="entry name" value="Cullin_AB"/>
    <property type="match status" value="1"/>
</dbReference>
<dbReference type="InterPro" id="IPR016158">
    <property type="entry name" value="Cullin_homology"/>
</dbReference>
<evidence type="ECO:0000256" key="3">
    <source>
        <dbReference type="RuleBase" id="RU003829"/>
    </source>
</evidence>
<evidence type="ECO:0000256" key="2">
    <source>
        <dbReference type="PROSITE-ProRule" id="PRU00330"/>
    </source>
</evidence>
<dbReference type="InterPro" id="IPR016159">
    <property type="entry name" value="Cullin_repeat-like_dom_sf"/>
</dbReference>
<dbReference type="Gene3D" id="1.20.1310.10">
    <property type="entry name" value="Cullin Repeats"/>
    <property type="match status" value="4"/>
</dbReference>
<dbReference type="Gene3D" id="3.30.230.130">
    <property type="entry name" value="Cullin, Chain C, Domain 2"/>
    <property type="match status" value="1"/>
</dbReference>
<protein>
    <recommendedName>
        <fullName evidence="4">Cullin family profile domain-containing protein</fullName>
    </recommendedName>
</protein>
<dbReference type="GO" id="GO:0006511">
    <property type="term" value="P:ubiquitin-dependent protein catabolic process"/>
    <property type="evidence" value="ECO:0007669"/>
    <property type="project" value="InterPro"/>
</dbReference>
<dbReference type="EMBL" id="HACM01009334">
    <property type="protein sequence ID" value="CRZ09776.1"/>
    <property type="molecule type" value="Transcribed_RNA"/>
</dbReference>
<dbReference type="SMART" id="SM00182">
    <property type="entry name" value="CULLIN"/>
    <property type="match status" value="1"/>
</dbReference>
<accession>A0A0H5R7I1</accession>
<evidence type="ECO:0000256" key="1">
    <source>
        <dbReference type="ARBA" id="ARBA00006019"/>
    </source>
</evidence>
<comment type="similarity">
    <text evidence="1 2 3">Belongs to the cullin family.</text>
</comment>
<dbReference type="InterPro" id="IPR001373">
    <property type="entry name" value="Cullin_N"/>
</dbReference>
<proteinExistence type="inferred from homology"/>
<sequence>MLAYNEVVPASRQSDVYSRKVIPRDQGWRTLVSSFEAFAANSSTGSVHVNGHDLINSYTLVYDMCMQGHDYAHYLYHRVDPLISGWLTNDVLRRHHYGPILARFSLVINEFNAARKYLSTVFKYLDKFHVVRESLLTISGLCLSSFYTSVFNDIGGDAVAACLSESELFRKGILTEKSVRRSNNVPFLSNIANLLVEFDQREASDSSIYESLLETPLLLAAQNQYSPQFVKDLLIGAGTLSYLQRVSFILSAEKSFASQWLQPRTIERLDQFLQKVLLVDVFTFVLGNEEGFKFMLNSQQQDGLSIAYQLYHQHPTCLENLAMVYQNNITEMKRQVQPKSPDYIPQLIELYATETSMIRSLFQDSIRFHRALHHGLEQVLDVSADSAQLLSKHLDNILSTSSSPVRDEDLSPVVALIYCLHREKEVFALHYRLALAVRLLSRRYQSDFSDRLVVSKLQRIFGSGFTHKMEVMISDIFKDAPLTTTSSSIEFTARILTNGAWPPSINADKALVIPASILPGLTAIELQYSRITTGRRLSWLHSASTCTLIGRCFQGQPQIELSSLQALILLLFNTNDAILISDLPGLTGASVQSIKRALRLMCTGKYLIISKDPVQGYSSTDKLSVNERFVTNERSIRIPFFVDASTNDRDLTKSIAVIKEDRKHVVEACIVRVVKHAKSIAIGDLIDSVNTKMAAYPYSDGISIKALVEDLVIREYLYRDRNNPELFHYNNE</sequence>
<dbReference type="AlphaFoldDB" id="A0A0H5R7I1"/>
<dbReference type="InterPro" id="IPR036317">
    <property type="entry name" value="Cullin_homology_sf"/>
</dbReference>
<dbReference type="Pfam" id="PF10557">
    <property type="entry name" value="Cullin_Nedd8"/>
    <property type="match status" value="1"/>
</dbReference>
<feature type="domain" description="Cullin family profile" evidence="4">
    <location>
        <begin position="385"/>
        <end position="602"/>
    </location>
</feature>
<evidence type="ECO:0000313" key="5">
    <source>
        <dbReference type="EMBL" id="CRZ09776.1"/>
    </source>
</evidence>
<dbReference type="SUPFAM" id="SSF46785">
    <property type="entry name" value="Winged helix' DNA-binding domain"/>
    <property type="match status" value="1"/>
</dbReference>
<dbReference type="SUPFAM" id="SSF74788">
    <property type="entry name" value="Cullin repeat-like"/>
    <property type="match status" value="1"/>
</dbReference>
<dbReference type="InterPro" id="IPR036388">
    <property type="entry name" value="WH-like_DNA-bd_sf"/>
</dbReference>
<dbReference type="InterPro" id="IPR045093">
    <property type="entry name" value="Cullin"/>
</dbReference>